<protein>
    <recommendedName>
        <fullName evidence="3">Reverse transcriptase zinc-binding domain-containing protein</fullName>
    </recommendedName>
</protein>
<proteinExistence type="predicted"/>
<dbReference type="Proteomes" id="UP000594261">
    <property type="component" value="Chromosome 10"/>
</dbReference>
<dbReference type="InParanoid" id="A0A7N2MPY1"/>
<sequence length="118" mass="13630">MKRKIISEDLCEQCRKQKEDVVHALYHCQKLLDLWTKVDLWNHSSLQQTTSFIDLMGCVFADNRDPALFSMVAWAISWNQRNNLCLGKPAVSLGELLSQSKERLREFKLYNSSITPVG</sequence>
<name>A0A7N2MPY1_QUELO</name>
<accession>A0A7N2MPY1</accession>
<dbReference type="EMBL" id="LRBV02000010">
    <property type="status" value="NOT_ANNOTATED_CDS"/>
    <property type="molecule type" value="Genomic_DNA"/>
</dbReference>
<evidence type="ECO:0000313" key="1">
    <source>
        <dbReference type="EnsemblPlants" id="QL10p013821:mrna:CDS:1"/>
    </source>
</evidence>
<evidence type="ECO:0000313" key="2">
    <source>
        <dbReference type="Proteomes" id="UP000594261"/>
    </source>
</evidence>
<organism evidence="1 2">
    <name type="scientific">Quercus lobata</name>
    <name type="common">Valley oak</name>
    <dbReference type="NCBI Taxonomy" id="97700"/>
    <lineage>
        <taxon>Eukaryota</taxon>
        <taxon>Viridiplantae</taxon>
        <taxon>Streptophyta</taxon>
        <taxon>Embryophyta</taxon>
        <taxon>Tracheophyta</taxon>
        <taxon>Spermatophyta</taxon>
        <taxon>Magnoliopsida</taxon>
        <taxon>eudicotyledons</taxon>
        <taxon>Gunneridae</taxon>
        <taxon>Pentapetalae</taxon>
        <taxon>rosids</taxon>
        <taxon>fabids</taxon>
        <taxon>Fagales</taxon>
        <taxon>Fagaceae</taxon>
        <taxon>Quercus</taxon>
    </lineage>
</organism>
<dbReference type="AlphaFoldDB" id="A0A7N2MPY1"/>
<evidence type="ECO:0008006" key="3">
    <source>
        <dbReference type="Google" id="ProtNLM"/>
    </source>
</evidence>
<reference evidence="1" key="2">
    <citation type="submission" date="2021-01" db="UniProtKB">
        <authorList>
            <consortium name="EnsemblPlants"/>
        </authorList>
    </citation>
    <scope>IDENTIFICATION</scope>
</reference>
<dbReference type="Gramene" id="QL10p013821:mrna">
    <property type="protein sequence ID" value="QL10p013821:mrna:CDS:1"/>
    <property type="gene ID" value="QL10p013821"/>
</dbReference>
<reference evidence="1 2" key="1">
    <citation type="journal article" date="2016" name="G3 (Bethesda)">
        <title>First Draft Assembly and Annotation of the Genome of a California Endemic Oak Quercus lobata Nee (Fagaceae).</title>
        <authorList>
            <person name="Sork V.L."/>
            <person name="Fitz-Gibbon S.T."/>
            <person name="Puiu D."/>
            <person name="Crepeau M."/>
            <person name="Gugger P.F."/>
            <person name="Sherman R."/>
            <person name="Stevens K."/>
            <person name="Langley C.H."/>
            <person name="Pellegrini M."/>
            <person name="Salzberg S.L."/>
        </authorList>
    </citation>
    <scope>NUCLEOTIDE SEQUENCE [LARGE SCALE GENOMIC DNA]</scope>
    <source>
        <strain evidence="1 2">cv. SW786</strain>
    </source>
</reference>
<keyword evidence="2" id="KW-1185">Reference proteome</keyword>
<dbReference type="EnsemblPlants" id="QL10p013821:mrna">
    <property type="protein sequence ID" value="QL10p013821:mrna:CDS:1"/>
    <property type="gene ID" value="QL10p013821"/>
</dbReference>